<dbReference type="EMBL" id="KZ451934">
    <property type="protein sequence ID" value="PKA60995.1"/>
    <property type="molecule type" value="Genomic_DNA"/>
</dbReference>
<dbReference type="SMART" id="SM00279">
    <property type="entry name" value="HhH2"/>
    <property type="match status" value="1"/>
</dbReference>
<feature type="compositionally biased region" description="Polar residues" evidence="17">
    <location>
        <begin position="350"/>
        <end position="360"/>
    </location>
</feature>
<evidence type="ECO:0000256" key="12">
    <source>
        <dbReference type="ARBA" id="ARBA00022881"/>
    </source>
</evidence>
<dbReference type="SMART" id="SM00485">
    <property type="entry name" value="XPGN"/>
    <property type="match status" value="1"/>
</dbReference>
<keyword evidence="11" id="KW-0460">Magnesium</keyword>
<evidence type="ECO:0000313" key="21">
    <source>
        <dbReference type="Proteomes" id="UP000236161"/>
    </source>
</evidence>
<evidence type="ECO:0000256" key="1">
    <source>
        <dbReference type="ARBA" id="ARBA00001946"/>
    </source>
</evidence>
<dbReference type="InterPro" id="IPR044752">
    <property type="entry name" value="PIN-like_EXO1"/>
</dbReference>
<keyword evidence="21" id="KW-1185">Reference proteome</keyword>
<dbReference type="PANTHER" id="PTHR11081:SF65">
    <property type="entry name" value="DNA DAMAGE-INDUCIBLE PROTEIN DIN7-RELATED"/>
    <property type="match status" value="1"/>
</dbReference>
<comment type="cofactor">
    <cofactor evidence="1">
        <name>Mg(2+)</name>
        <dbReference type="ChEBI" id="CHEBI:18420"/>
    </cofactor>
</comment>
<dbReference type="InterPro" id="IPR036279">
    <property type="entry name" value="5-3_exonuclease_C_sf"/>
</dbReference>
<feature type="region of interest" description="Disordered" evidence="17">
    <location>
        <begin position="343"/>
        <end position="362"/>
    </location>
</feature>
<evidence type="ECO:0000256" key="9">
    <source>
        <dbReference type="ARBA" id="ARBA00022801"/>
    </source>
</evidence>
<evidence type="ECO:0000256" key="14">
    <source>
        <dbReference type="ARBA" id="ARBA00023204"/>
    </source>
</evidence>
<dbReference type="PANTHER" id="PTHR11081">
    <property type="entry name" value="FLAP ENDONUCLEASE FAMILY MEMBER"/>
    <property type="match status" value="1"/>
</dbReference>
<dbReference type="GO" id="GO:0006281">
    <property type="term" value="P:DNA repair"/>
    <property type="evidence" value="ECO:0007669"/>
    <property type="project" value="UniProtKB-KW"/>
</dbReference>
<dbReference type="GO" id="GO:0003677">
    <property type="term" value="F:DNA binding"/>
    <property type="evidence" value="ECO:0007669"/>
    <property type="project" value="UniProtKB-KW"/>
</dbReference>
<keyword evidence="5" id="KW-0540">Nuclease</keyword>
<evidence type="ECO:0000256" key="15">
    <source>
        <dbReference type="ARBA" id="ARBA00023242"/>
    </source>
</evidence>
<dbReference type="SUPFAM" id="SSF47807">
    <property type="entry name" value="5' to 3' exonuclease, C-terminal subdomain"/>
    <property type="match status" value="1"/>
</dbReference>
<evidence type="ECO:0000256" key="13">
    <source>
        <dbReference type="ARBA" id="ARBA00023125"/>
    </source>
</evidence>
<protein>
    <recommendedName>
        <fullName evidence="4">Exonuclease 1</fullName>
    </recommendedName>
</protein>
<dbReference type="InterPro" id="IPR019974">
    <property type="entry name" value="XPG_CS"/>
</dbReference>
<gene>
    <name evidence="20" type="primary">EXO1</name>
    <name evidence="20" type="ORF">AXF42_Ash019984</name>
</gene>
<comment type="similarity">
    <text evidence="3">Belongs to the XPG/RAD2 endonuclease family. EXO1 subfamily.</text>
</comment>
<evidence type="ECO:0000256" key="6">
    <source>
        <dbReference type="ARBA" id="ARBA00022723"/>
    </source>
</evidence>
<dbReference type="Gene3D" id="1.10.150.20">
    <property type="entry name" value="5' to 3' exonuclease, C-terminal subdomain"/>
    <property type="match status" value="1"/>
</dbReference>
<organism evidence="20 21">
    <name type="scientific">Apostasia shenzhenica</name>
    <dbReference type="NCBI Taxonomy" id="1088818"/>
    <lineage>
        <taxon>Eukaryota</taxon>
        <taxon>Viridiplantae</taxon>
        <taxon>Streptophyta</taxon>
        <taxon>Embryophyta</taxon>
        <taxon>Tracheophyta</taxon>
        <taxon>Spermatophyta</taxon>
        <taxon>Magnoliopsida</taxon>
        <taxon>Liliopsida</taxon>
        <taxon>Asparagales</taxon>
        <taxon>Orchidaceae</taxon>
        <taxon>Apostasioideae</taxon>
        <taxon>Apostasia</taxon>
    </lineage>
</organism>
<dbReference type="Gene3D" id="3.40.50.1010">
    <property type="entry name" value="5'-nuclease"/>
    <property type="match status" value="1"/>
</dbReference>
<dbReference type="AlphaFoldDB" id="A0A2I0AZN6"/>
<dbReference type="SMART" id="SM00484">
    <property type="entry name" value="XPGI"/>
    <property type="match status" value="1"/>
</dbReference>
<sequence length="456" mass="51552">MEPIHAQDLRGQTVAVDTYSWLHKGAISCSLHLCKGLPTTRHIDYCMHRVNLLRHHGAKPILVFDGGLLPMKNDQEMKRARVRKENLERALEHEAAGNSVAAFDCYQKAVDISPSIAFQLIRVLKQENVEYIVAPYEADAQMTFLSIYNHVDAVITEDSDLIPFGCSRIIFKMDKFGQGVEFQSSKIEMNKDLDFRGFTKQMILEMCILSGCDYLPSLPGMGLKRAHALIRKHRSYDKVIKHLRYSGVSIPPHYEESYRKAVWAFLHQTVFVLQSYAISLTDHTWLPPDVVKGIAKGDLDPVTKMPFKVEDKLPNGCNRLWEFSLNGSSRQESNHDFAEPLLKSHEENGTKLNSRSSANKETVKRKAITRSPFFHSDSLLEDAIGDENGVSCSRDDESVGELIQHNFPEASIKKKKADNLHDVSILKSNAAYHDQGKRVGLVIFDEQPQPHLGQPC</sequence>
<comment type="subcellular location">
    <subcellularLocation>
        <location evidence="2">Nucleus</location>
    </subcellularLocation>
</comment>
<evidence type="ECO:0000259" key="18">
    <source>
        <dbReference type="SMART" id="SM00484"/>
    </source>
</evidence>
<keyword evidence="8" id="KW-0228">DNA excision</keyword>
<accession>A0A2I0AZN6</accession>
<dbReference type="Pfam" id="PF00752">
    <property type="entry name" value="XPG_N"/>
    <property type="match status" value="1"/>
</dbReference>
<dbReference type="InterPro" id="IPR029060">
    <property type="entry name" value="PIN-like_dom_sf"/>
</dbReference>
<keyword evidence="12" id="KW-0267">Excision nuclease</keyword>
<dbReference type="InterPro" id="IPR037315">
    <property type="entry name" value="EXO1_H3TH"/>
</dbReference>
<dbReference type="CDD" id="cd09857">
    <property type="entry name" value="PIN_EXO1"/>
    <property type="match status" value="1"/>
</dbReference>
<evidence type="ECO:0000259" key="19">
    <source>
        <dbReference type="SMART" id="SM00485"/>
    </source>
</evidence>
<keyword evidence="6" id="KW-0479">Metal-binding</keyword>
<keyword evidence="10 20" id="KW-0269">Exonuclease</keyword>
<keyword evidence="9 20" id="KW-0378">Hydrolase</keyword>
<dbReference type="GO" id="GO:0035312">
    <property type="term" value="F:5'-3' DNA exonuclease activity"/>
    <property type="evidence" value="ECO:0007669"/>
    <property type="project" value="InterPro"/>
</dbReference>
<evidence type="ECO:0000256" key="16">
    <source>
        <dbReference type="ARBA" id="ARBA00060210"/>
    </source>
</evidence>
<feature type="domain" description="XPG N-terminal" evidence="19">
    <location>
        <begin position="1"/>
        <end position="86"/>
    </location>
</feature>
<dbReference type="InterPro" id="IPR006086">
    <property type="entry name" value="XPG-I_dom"/>
</dbReference>
<feature type="domain" description="XPG-I" evidence="18">
    <location>
        <begin position="125"/>
        <end position="195"/>
    </location>
</feature>
<keyword evidence="15" id="KW-0539">Nucleus</keyword>
<evidence type="ECO:0000256" key="5">
    <source>
        <dbReference type="ARBA" id="ARBA00022722"/>
    </source>
</evidence>
<dbReference type="PRINTS" id="PR00853">
    <property type="entry name" value="XPGRADSUPER"/>
</dbReference>
<evidence type="ECO:0000256" key="3">
    <source>
        <dbReference type="ARBA" id="ARBA00010563"/>
    </source>
</evidence>
<dbReference type="OrthoDB" id="26491at2759"/>
<dbReference type="FunFam" id="3.40.50.1010:FF:000002">
    <property type="entry name" value="Exonuclease 1, putative"/>
    <property type="match status" value="1"/>
</dbReference>
<dbReference type="GO" id="GO:0017108">
    <property type="term" value="F:5'-flap endonuclease activity"/>
    <property type="evidence" value="ECO:0007669"/>
    <property type="project" value="TreeGrafter"/>
</dbReference>
<dbReference type="InterPro" id="IPR006085">
    <property type="entry name" value="XPG_DNA_repair_N"/>
</dbReference>
<dbReference type="GO" id="GO:0046872">
    <property type="term" value="F:metal ion binding"/>
    <property type="evidence" value="ECO:0007669"/>
    <property type="project" value="UniProtKB-KW"/>
</dbReference>
<dbReference type="CDD" id="cd09908">
    <property type="entry name" value="H3TH_EXO1"/>
    <property type="match status" value="1"/>
</dbReference>
<dbReference type="PROSITE" id="PS00842">
    <property type="entry name" value="XPG_2"/>
    <property type="match status" value="1"/>
</dbReference>
<evidence type="ECO:0000313" key="20">
    <source>
        <dbReference type="EMBL" id="PKA60995.1"/>
    </source>
</evidence>
<proteinExistence type="inferred from homology"/>
<evidence type="ECO:0000256" key="8">
    <source>
        <dbReference type="ARBA" id="ARBA00022769"/>
    </source>
</evidence>
<dbReference type="FunFam" id="1.10.150.20:FF:000011">
    <property type="entry name" value="exonuclease 1"/>
    <property type="match status" value="1"/>
</dbReference>
<keyword evidence="14" id="KW-0234">DNA repair</keyword>
<dbReference type="InterPro" id="IPR006084">
    <property type="entry name" value="XPG/Rad2"/>
</dbReference>
<evidence type="ECO:0000256" key="2">
    <source>
        <dbReference type="ARBA" id="ARBA00004123"/>
    </source>
</evidence>
<name>A0A2I0AZN6_9ASPA</name>
<evidence type="ECO:0000256" key="7">
    <source>
        <dbReference type="ARBA" id="ARBA00022763"/>
    </source>
</evidence>
<evidence type="ECO:0000256" key="17">
    <source>
        <dbReference type="SAM" id="MobiDB-lite"/>
    </source>
</evidence>
<keyword evidence="13" id="KW-0238">DNA-binding</keyword>
<dbReference type="STRING" id="1088818.A0A2I0AZN6"/>
<evidence type="ECO:0000256" key="10">
    <source>
        <dbReference type="ARBA" id="ARBA00022839"/>
    </source>
</evidence>
<dbReference type="SUPFAM" id="SSF88723">
    <property type="entry name" value="PIN domain-like"/>
    <property type="match status" value="1"/>
</dbReference>
<reference evidence="20 21" key="1">
    <citation type="journal article" date="2017" name="Nature">
        <title>The Apostasia genome and the evolution of orchids.</title>
        <authorList>
            <person name="Zhang G.Q."/>
            <person name="Liu K.W."/>
            <person name="Li Z."/>
            <person name="Lohaus R."/>
            <person name="Hsiao Y.Y."/>
            <person name="Niu S.C."/>
            <person name="Wang J.Y."/>
            <person name="Lin Y.C."/>
            <person name="Xu Q."/>
            <person name="Chen L.J."/>
            <person name="Yoshida K."/>
            <person name="Fujiwara S."/>
            <person name="Wang Z.W."/>
            <person name="Zhang Y.Q."/>
            <person name="Mitsuda N."/>
            <person name="Wang M."/>
            <person name="Liu G.H."/>
            <person name="Pecoraro L."/>
            <person name="Huang H.X."/>
            <person name="Xiao X.J."/>
            <person name="Lin M."/>
            <person name="Wu X.Y."/>
            <person name="Wu W.L."/>
            <person name="Chen Y.Y."/>
            <person name="Chang S.B."/>
            <person name="Sakamoto S."/>
            <person name="Ohme-Takagi M."/>
            <person name="Yagi M."/>
            <person name="Zeng S.J."/>
            <person name="Shen C.Y."/>
            <person name="Yeh C.M."/>
            <person name="Luo Y.B."/>
            <person name="Tsai W.C."/>
            <person name="Van de Peer Y."/>
            <person name="Liu Z.J."/>
        </authorList>
    </citation>
    <scope>NUCLEOTIDE SEQUENCE [LARGE SCALE GENOMIC DNA]</scope>
    <source>
        <strain evidence="21">cv. Shenzhen</strain>
        <tissue evidence="20">Stem</tissue>
    </source>
</reference>
<dbReference type="InterPro" id="IPR008918">
    <property type="entry name" value="HhH2"/>
</dbReference>
<dbReference type="Pfam" id="PF00867">
    <property type="entry name" value="XPG_I"/>
    <property type="match status" value="1"/>
</dbReference>
<keyword evidence="7" id="KW-0227">DNA damage</keyword>
<dbReference type="Proteomes" id="UP000236161">
    <property type="component" value="Unassembled WGS sequence"/>
</dbReference>
<comment type="function">
    <text evidence="16">Putative 5'-&gt;3' double-stranded DNA exonuclease which may also contain a cryptic 3'-&gt;5' double-stranded DNA exonuclease activity. May be involved in DNA mismatch repair (MMR).</text>
</comment>
<dbReference type="GO" id="GO:0005634">
    <property type="term" value="C:nucleus"/>
    <property type="evidence" value="ECO:0007669"/>
    <property type="project" value="UniProtKB-SubCell"/>
</dbReference>
<evidence type="ECO:0000256" key="11">
    <source>
        <dbReference type="ARBA" id="ARBA00022842"/>
    </source>
</evidence>
<evidence type="ECO:0000256" key="4">
    <source>
        <dbReference type="ARBA" id="ARBA00020324"/>
    </source>
</evidence>